<evidence type="ECO:0000313" key="2">
    <source>
        <dbReference type="EMBL" id="GAG40750.1"/>
    </source>
</evidence>
<gene>
    <name evidence="2" type="ORF">S01H1_64151</name>
</gene>
<name>X0XCD9_9ZZZZ</name>
<reference evidence="2" key="1">
    <citation type="journal article" date="2014" name="Front. Microbiol.">
        <title>High frequency of phylogenetically diverse reductive dehalogenase-homologous genes in deep subseafloor sedimentary metagenomes.</title>
        <authorList>
            <person name="Kawai M."/>
            <person name="Futagami T."/>
            <person name="Toyoda A."/>
            <person name="Takaki Y."/>
            <person name="Nishi S."/>
            <person name="Hori S."/>
            <person name="Arai W."/>
            <person name="Tsubouchi T."/>
            <person name="Morono Y."/>
            <person name="Uchiyama I."/>
            <person name="Ito T."/>
            <person name="Fujiyama A."/>
            <person name="Inagaki F."/>
            <person name="Takami H."/>
        </authorList>
    </citation>
    <scope>NUCLEOTIDE SEQUENCE</scope>
    <source>
        <strain evidence="2">Expedition CK06-06</strain>
    </source>
</reference>
<feature type="non-terminal residue" evidence="2">
    <location>
        <position position="1"/>
    </location>
</feature>
<organism evidence="2">
    <name type="scientific">marine sediment metagenome</name>
    <dbReference type="NCBI Taxonomy" id="412755"/>
    <lineage>
        <taxon>unclassified sequences</taxon>
        <taxon>metagenomes</taxon>
        <taxon>ecological metagenomes</taxon>
    </lineage>
</organism>
<keyword evidence="1" id="KW-1133">Transmembrane helix</keyword>
<evidence type="ECO:0000256" key="1">
    <source>
        <dbReference type="SAM" id="Phobius"/>
    </source>
</evidence>
<proteinExistence type="predicted"/>
<sequence length="85" mass="8965">QAPAPADERPRETKVRGVEAPTNTILFLTDAVTPLLYLLVLLASLLELLVVILAEIGPLTLDVQARRLCLGEGDGSDGFIVAAGN</sequence>
<comment type="caution">
    <text evidence="2">The sequence shown here is derived from an EMBL/GenBank/DDBJ whole genome shotgun (WGS) entry which is preliminary data.</text>
</comment>
<accession>X0XCD9</accession>
<dbReference type="EMBL" id="BARS01042266">
    <property type="protein sequence ID" value="GAG40750.1"/>
    <property type="molecule type" value="Genomic_DNA"/>
</dbReference>
<dbReference type="AlphaFoldDB" id="X0XCD9"/>
<protein>
    <submittedName>
        <fullName evidence="2">Uncharacterized protein</fullName>
    </submittedName>
</protein>
<keyword evidence="1" id="KW-0472">Membrane</keyword>
<feature type="transmembrane region" description="Helical" evidence="1">
    <location>
        <begin position="35"/>
        <end position="57"/>
    </location>
</feature>
<keyword evidence="1" id="KW-0812">Transmembrane</keyword>